<organism evidence="1 2">
    <name type="scientific">Chlorella vulgaris</name>
    <name type="common">Green alga</name>
    <dbReference type="NCBI Taxonomy" id="3077"/>
    <lineage>
        <taxon>Eukaryota</taxon>
        <taxon>Viridiplantae</taxon>
        <taxon>Chlorophyta</taxon>
        <taxon>core chlorophytes</taxon>
        <taxon>Trebouxiophyceae</taxon>
        <taxon>Chlorellales</taxon>
        <taxon>Chlorellaceae</taxon>
        <taxon>Chlorella clade</taxon>
        <taxon>Chlorella</taxon>
    </lineage>
</organism>
<gene>
    <name evidence="1" type="ORF">D9Q98_004177</name>
</gene>
<dbReference type="EMBL" id="SIDB01000005">
    <property type="protein sequence ID" value="KAI3432631.1"/>
    <property type="molecule type" value="Genomic_DNA"/>
</dbReference>
<dbReference type="Proteomes" id="UP001055712">
    <property type="component" value="Unassembled WGS sequence"/>
</dbReference>
<reference evidence="1" key="1">
    <citation type="journal article" date="2019" name="Plant J.">
        <title>Chlorella vulgaris genome assembly and annotation reveals the molecular basis for metabolic acclimation to high light conditions.</title>
        <authorList>
            <person name="Cecchin M."/>
            <person name="Marcolungo L."/>
            <person name="Rossato M."/>
            <person name="Girolomoni L."/>
            <person name="Cosentino E."/>
            <person name="Cuine S."/>
            <person name="Li-Beisson Y."/>
            <person name="Delledonne M."/>
            <person name="Ballottari M."/>
        </authorList>
    </citation>
    <scope>NUCLEOTIDE SEQUENCE</scope>
    <source>
        <strain evidence="1">211/11P</strain>
    </source>
</reference>
<dbReference type="AlphaFoldDB" id="A0A9D4TRT1"/>
<evidence type="ECO:0000313" key="1">
    <source>
        <dbReference type="EMBL" id="KAI3432631.1"/>
    </source>
</evidence>
<sequence>MPTVAAAAAVQSLLIQQNPTAKQSRNRIRFFQLAAAAGQQRLQWRPRCAARADLLSCLTVHAVSARNQHDQSQLRATAYRGVQDAAQHEQAIG</sequence>
<evidence type="ECO:0000313" key="2">
    <source>
        <dbReference type="Proteomes" id="UP001055712"/>
    </source>
</evidence>
<name>A0A9D4TRT1_CHLVU</name>
<accession>A0A9D4TRT1</accession>
<reference evidence="1" key="2">
    <citation type="submission" date="2020-11" db="EMBL/GenBank/DDBJ databases">
        <authorList>
            <person name="Cecchin M."/>
            <person name="Marcolungo L."/>
            <person name="Rossato M."/>
            <person name="Girolomoni L."/>
            <person name="Cosentino E."/>
            <person name="Cuine S."/>
            <person name="Li-Beisson Y."/>
            <person name="Delledonne M."/>
            <person name="Ballottari M."/>
        </authorList>
    </citation>
    <scope>NUCLEOTIDE SEQUENCE</scope>
    <source>
        <strain evidence="1">211/11P</strain>
        <tissue evidence="1">Whole cell</tissue>
    </source>
</reference>
<keyword evidence="2" id="KW-1185">Reference proteome</keyword>
<comment type="caution">
    <text evidence="1">The sequence shown here is derived from an EMBL/GenBank/DDBJ whole genome shotgun (WGS) entry which is preliminary data.</text>
</comment>
<proteinExistence type="predicted"/>
<protein>
    <submittedName>
        <fullName evidence="1">Uncharacterized protein</fullName>
    </submittedName>
</protein>